<evidence type="ECO:0000313" key="2">
    <source>
        <dbReference type="EMBL" id="KZS10084.1"/>
    </source>
</evidence>
<dbReference type="PANTHER" id="PTHR20956">
    <property type="entry name" value="HEH2P"/>
    <property type="match status" value="1"/>
</dbReference>
<sequence length="482" mass="55655">MFIANENGDTVHSPRHVTPVPIREKSLIYEEPITPAIRVKHFYIEFGASIRGKDQLLDGIGNRYGRKSEKPTKSGVVTWLCTRRGLKGEQSCAAFVKQKGEEFKEGEKGHSHLPDPSLILKVPLVKKVKENALSKKFESAKAIAEEALVPAAMQHPDLDLPHPDNLAKAGNYIRQKDRPLHPTTLQFELQHHALPKDFFVGDITVGDRRHILFASKEQLRDLQNMRRWYVDGTFHVAKLPFSQLFTIHGFVTKNGKSKQIPLLYVLMSGRELSDYVAVLEKLKSLFDPEYEPCLEEVVLDFETATKRAFEDVFPDTKIFGCNFHWTQSVYRNLKRLGFSVAYRTDSKIKELVRETLALPFVPYQEIQGCLKKLKDRSVQLVDDLIALNEERTDDNLPPLPITDLRTFFDYVEKQWITSRVWSPDTWSVFFQEVRTNNDAEGWHYRINMHAPKKGDLNLYHLIELLYKETQMNLINKRLLLQG</sequence>
<dbReference type="EMBL" id="LRGB01001898">
    <property type="protein sequence ID" value="KZS10084.1"/>
    <property type="molecule type" value="Genomic_DNA"/>
</dbReference>
<gene>
    <name evidence="2" type="ORF">APZ42_025533</name>
</gene>
<keyword evidence="3" id="KW-1185">Reference proteome</keyword>
<reference evidence="2 3" key="1">
    <citation type="submission" date="2016-03" db="EMBL/GenBank/DDBJ databases">
        <title>EvidentialGene: Evidence-directed Construction of Genes on Genomes.</title>
        <authorList>
            <person name="Gilbert D.G."/>
            <person name="Choi J.-H."/>
            <person name="Mockaitis K."/>
            <person name="Colbourne J."/>
            <person name="Pfrender M."/>
        </authorList>
    </citation>
    <scope>NUCLEOTIDE SEQUENCE [LARGE SCALE GENOMIC DNA]</scope>
    <source>
        <strain evidence="2 3">Xinb3</strain>
        <tissue evidence="2">Complete organism</tissue>
    </source>
</reference>
<name>A0A162DCY8_9CRUS</name>
<evidence type="ECO:0000313" key="3">
    <source>
        <dbReference type="Proteomes" id="UP000076858"/>
    </source>
</evidence>
<feature type="non-terminal residue" evidence="2">
    <location>
        <position position="482"/>
    </location>
</feature>
<dbReference type="Pfam" id="PF10551">
    <property type="entry name" value="MULE"/>
    <property type="match status" value="1"/>
</dbReference>
<dbReference type="STRING" id="35525.A0A162DCY8"/>
<proteinExistence type="predicted"/>
<dbReference type="AlphaFoldDB" id="A0A162DCY8"/>
<accession>A0A162DCY8</accession>
<dbReference type="OrthoDB" id="10029846at2759"/>
<dbReference type="PANTHER" id="PTHR20956:SF12">
    <property type="entry name" value="FLYWCH-TYPE DOMAIN-CONTAINING PROTEIN"/>
    <property type="match status" value="1"/>
</dbReference>
<feature type="domain" description="MULE transposase" evidence="1">
    <location>
        <begin position="228"/>
        <end position="326"/>
    </location>
</feature>
<dbReference type="InterPro" id="IPR018289">
    <property type="entry name" value="MULE_transposase_dom"/>
</dbReference>
<evidence type="ECO:0000259" key="1">
    <source>
        <dbReference type="Pfam" id="PF10551"/>
    </source>
</evidence>
<protein>
    <recommendedName>
        <fullName evidence="1">MULE transposase domain-containing protein</fullName>
    </recommendedName>
</protein>
<dbReference type="Proteomes" id="UP000076858">
    <property type="component" value="Unassembled WGS sequence"/>
</dbReference>
<comment type="caution">
    <text evidence="2">The sequence shown here is derived from an EMBL/GenBank/DDBJ whole genome shotgun (WGS) entry which is preliminary data.</text>
</comment>
<organism evidence="2 3">
    <name type="scientific">Daphnia magna</name>
    <dbReference type="NCBI Taxonomy" id="35525"/>
    <lineage>
        <taxon>Eukaryota</taxon>
        <taxon>Metazoa</taxon>
        <taxon>Ecdysozoa</taxon>
        <taxon>Arthropoda</taxon>
        <taxon>Crustacea</taxon>
        <taxon>Branchiopoda</taxon>
        <taxon>Diplostraca</taxon>
        <taxon>Cladocera</taxon>
        <taxon>Anomopoda</taxon>
        <taxon>Daphniidae</taxon>
        <taxon>Daphnia</taxon>
    </lineage>
</organism>